<protein>
    <recommendedName>
        <fullName evidence="3">Thymidylate synthase</fullName>
    </recommendedName>
</protein>
<accession>A0A9E2KWI2</accession>
<evidence type="ECO:0008006" key="3">
    <source>
        <dbReference type="Google" id="ProtNLM"/>
    </source>
</evidence>
<evidence type="ECO:0000313" key="2">
    <source>
        <dbReference type="Proteomes" id="UP000824247"/>
    </source>
</evidence>
<reference evidence="1" key="2">
    <citation type="submission" date="2021-04" db="EMBL/GenBank/DDBJ databases">
        <authorList>
            <person name="Gilroy R."/>
        </authorList>
    </citation>
    <scope>NUCLEOTIDE SEQUENCE</scope>
    <source>
        <strain evidence="1">A5-1222</strain>
    </source>
</reference>
<proteinExistence type="predicted"/>
<dbReference type="Proteomes" id="UP000824247">
    <property type="component" value="Unassembled WGS sequence"/>
</dbReference>
<name>A0A9E2KWI2_9BACT</name>
<dbReference type="EMBL" id="JAHLFM010000017">
    <property type="protein sequence ID" value="MBU3830744.1"/>
    <property type="molecule type" value="Genomic_DNA"/>
</dbReference>
<sequence>MKINNLNLKITSTQQLREWFLENHDKVNELWISIKFGKPCDDGNLYYIDAVEQALCFGWIDTTKKKYNDIIIQKFTPRRKNSNWTELNKERCRRLNKLGLMHQSGYKLCHQYLNEQFVIDNQIMNFIKSDEKTFQNFKKLPNLYVRIRIDNIQSYKNNQVLFKNRLTKFLNYTKKNKLYGMWNDYERLTKY</sequence>
<gene>
    <name evidence="1" type="ORF">H9897_01115</name>
</gene>
<dbReference type="AlphaFoldDB" id="A0A9E2KWI2"/>
<evidence type="ECO:0000313" key="1">
    <source>
        <dbReference type="EMBL" id="MBU3830744.1"/>
    </source>
</evidence>
<reference evidence="1" key="1">
    <citation type="journal article" date="2021" name="PeerJ">
        <title>Extensive microbial diversity within the chicken gut microbiome revealed by metagenomics and culture.</title>
        <authorList>
            <person name="Gilroy R."/>
            <person name="Ravi A."/>
            <person name="Getino M."/>
            <person name="Pursley I."/>
            <person name="Horton D.L."/>
            <person name="Alikhan N.F."/>
            <person name="Baker D."/>
            <person name="Gharbi K."/>
            <person name="Hall N."/>
            <person name="Watson M."/>
            <person name="Adriaenssens E.M."/>
            <person name="Foster-Nyarko E."/>
            <person name="Jarju S."/>
            <person name="Secka A."/>
            <person name="Antonio M."/>
            <person name="Oren A."/>
            <person name="Chaudhuri R.R."/>
            <person name="La Ragione R."/>
            <person name="Hildebrand F."/>
            <person name="Pallen M.J."/>
        </authorList>
    </citation>
    <scope>NUCLEOTIDE SEQUENCE</scope>
    <source>
        <strain evidence="1">A5-1222</strain>
    </source>
</reference>
<comment type="caution">
    <text evidence="1">The sequence shown here is derived from an EMBL/GenBank/DDBJ whole genome shotgun (WGS) entry which is preliminary data.</text>
</comment>
<organism evidence="1 2">
    <name type="scientific">Candidatus Ureaplasma intestinipullorum</name>
    <dbReference type="NCBI Taxonomy" id="2838770"/>
    <lineage>
        <taxon>Bacteria</taxon>
        <taxon>Bacillati</taxon>
        <taxon>Mycoplasmatota</taxon>
        <taxon>Mycoplasmoidales</taxon>
        <taxon>Mycoplasmoidaceae</taxon>
        <taxon>Ureaplasma</taxon>
    </lineage>
</organism>